<dbReference type="GO" id="GO:0005840">
    <property type="term" value="C:ribosome"/>
    <property type="evidence" value="ECO:0007669"/>
    <property type="project" value="UniProtKB-KW"/>
</dbReference>
<name>V6DFL9_9BACT</name>
<dbReference type="Proteomes" id="UP000018769">
    <property type="component" value="Chromosome I"/>
</dbReference>
<sequence>MSRICAICGKHPQVANIVSHANNRTKKWVYPNVHKMRFTIANSCDKKVYSDKVCTKCVKSQKVQKVI</sequence>
<dbReference type="HAMAP" id="MF_00373">
    <property type="entry name" value="Ribosomal_bL28"/>
    <property type="match status" value="1"/>
</dbReference>
<dbReference type="InterPro" id="IPR034704">
    <property type="entry name" value="Ribosomal_bL28/bL31-like_sf"/>
</dbReference>
<dbReference type="HOGENOM" id="CLU_064548_7_0_7"/>
<evidence type="ECO:0000256" key="1">
    <source>
        <dbReference type="ARBA" id="ARBA00008760"/>
    </source>
</evidence>
<evidence type="ECO:0000313" key="6">
    <source>
        <dbReference type="EMBL" id="CDK30339.1"/>
    </source>
</evidence>
<dbReference type="SUPFAM" id="SSF143800">
    <property type="entry name" value="L28p-like"/>
    <property type="match status" value="1"/>
</dbReference>
<evidence type="ECO:0000256" key="5">
    <source>
        <dbReference type="HAMAP-Rule" id="MF_00373"/>
    </source>
</evidence>
<keyword evidence="2 5" id="KW-0689">Ribosomal protein</keyword>
<dbReference type="GO" id="GO:0006412">
    <property type="term" value="P:translation"/>
    <property type="evidence" value="ECO:0007669"/>
    <property type="project" value="UniProtKB-UniRule"/>
</dbReference>
<dbReference type="GO" id="GO:0003735">
    <property type="term" value="F:structural constituent of ribosome"/>
    <property type="evidence" value="ECO:0007669"/>
    <property type="project" value="InterPro"/>
</dbReference>
<dbReference type="InterPro" id="IPR001383">
    <property type="entry name" value="Ribosomal_bL28_bact-type"/>
</dbReference>
<evidence type="ECO:0000256" key="2">
    <source>
        <dbReference type="ARBA" id="ARBA00022980"/>
    </source>
</evidence>
<gene>
    <name evidence="5 6" type="primary">rpmB</name>
    <name evidence="6" type="ORF">BABL1_gene_679</name>
</gene>
<dbReference type="STRING" id="673862.BABL1_gene_679"/>
<proteinExistence type="inferred from homology"/>
<evidence type="ECO:0000313" key="7">
    <source>
        <dbReference type="Proteomes" id="UP000018769"/>
    </source>
</evidence>
<evidence type="ECO:0000256" key="4">
    <source>
        <dbReference type="ARBA" id="ARBA00035174"/>
    </source>
</evidence>
<reference evidence="6 7" key="1">
    <citation type="journal article" date="2015" name="Biol. Direct">
        <title>Babela massiliensis, a representative of a widespread bacterial phylum with unusual adaptations to parasitism in amoebae.</title>
        <authorList>
            <person name="Pagnier I."/>
            <person name="Yutin N."/>
            <person name="Croce O."/>
            <person name="Makarova K.S."/>
            <person name="Wolf Y.I."/>
            <person name="Benamar S."/>
            <person name="Raoult D."/>
            <person name="Koonin E.V."/>
            <person name="La Scola B."/>
        </authorList>
    </citation>
    <scope>NUCLEOTIDE SEQUENCE [LARGE SCALE GENOMIC DNA]</scope>
    <source>
        <strain evidence="7">BABL1</strain>
    </source>
</reference>
<keyword evidence="3 5" id="KW-0687">Ribonucleoprotein</keyword>
<dbReference type="InterPro" id="IPR026569">
    <property type="entry name" value="Ribosomal_bL28"/>
</dbReference>
<evidence type="ECO:0000256" key="3">
    <source>
        <dbReference type="ARBA" id="ARBA00023274"/>
    </source>
</evidence>
<dbReference type="KEGG" id="dpb:BABL1_gene_679"/>
<dbReference type="Pfam" id="PF00830">
    <property type="entry name" value="Ribosomal_L28"/>
    <property type="match status" value="1"/>
</dbReference>
<dbReference type="AlphaFoldDB" id="V6DFL9"/>
<protein>
    <recommendedName>
        <fullName evidence="4 5">Large ribosomal subunit protein bL28</fullName>
    </recommendedName>
</protein>
<dbReference type="OrthoDB" id="9805609at2"/>
<dbReference type="Gene3D" id="2.30.170.40">
    <property type="entry name" value="Ribosomal protein L28/L24"/>
    <property type="match status" value="1"/>
</dbReference>
<keyword evidence="7" id="KW-1185">Reference proteome</keyword>
<dbReference type="RefSeq" id="WP_023791312.1">
    <property type="nucleotide sequence ID" value="NC_023003.1"/>
</dbReference>
<accession>V6DFL9</accession>
<comment type="similarity">
    <text evidence="1 5">Belongs to the bacterial ribosomal protein bL28 family.</text>
</comment>
<dbReference type="eggNOG" id="COG0227">
    <property type="taxonomic scope" value="Bacteria"/>
</dbReference>
<dbReference type="InterPro" id="IPR050096">
    <property type="entry name" value="Bacterial_rp_bL28"/>
</dbReference>
<dbReference type="NCBIfam" id="TIGR00009">
    <property type="entry name" value="L28"/>
    <property type="match status" value="1"/>
</dbReference>
<dbReference type="EMBL" id="HG793133">
    <property type="protein sequence ID" value="CDK30339.1"/>
    <property type="molecule type" value="Genomic_DNA"/>
</dbReference>
<dbReference type="GO" id="GO:1990904">
    <property type="term" value="C:ribonucleoprotein complex"/>
    <property type="evidence" value="ECO:0007669"/>
    <property type="project" value="UniProtKB-KW"/>
</dbReference>
<dbReference type="InterPro" id="IPR037147">
    <property type="entry name" value="Ribosomal_bL28_sf"/>
</dbReference>
<dbReference type="PANTHER" id="PTHR39080">
    <property type="entry name" value="50S RIBOSOMAL PROTEIN L28"/>
    <property type="match status" value="1"/>
</dbReference>
<dbReference type="PANTHER" id="PTHR39080:SF1">
    <property type="entry name" value="LARGE RIBOSOMAL SUBUNIT PROTEIN BL28A"/>
    <property type="match status" value="1"/>
</dbReference>
<organism evidence="6 7">
    <name type="scientific">Candidatus Babela massiliensis</name>
    <dbReference type="NCBI Taxonomy" id="673862"/>
    <lineage>
        <taxon>Bacteria</taxon>
        <taxon>Candidatus Babelota</taxon>
        <taxon>Candidatus Babeliae</taxon>
        <taxon>Candidatus Babeliales</taxon>
        <taxon>Candidatus Babeliaceae</taxon>
        <taxon>Candidatus Babela</taxon>
    </lineage>
</organism>